<proteinExistence type="predicted"/>
<sequence length="69" mass="7767">MKPTLRKPMGIIAILMIIAIWSVIVINVADGIVGWPILLQMVFYLVAGIVWVFPVRPILTWMETGKFGQ</sequence>
<organism evidence="2 3">
    <name type="scientific">Alterisphingorhabdus coralli</name>
    <dbReference type="NCBI Taxonomy" id="3071408"/>
    <lineage>
        <taxon>Bacteria</taxon>
        <taxon>Pseudomonadati</taxon>
        <taxon>Pseudomonadota</taxon>
        <taxon>Alphaproteobacteria</taxon>
        <taxon>Sphingomonadales</taxon>
        <taxon>Sphingomonadaceae</taxon>
        <taxon>Alterisphingorhabdus (ex Yan et al. 2024)</taxon>
    </lineage>
</organism>
<dbReference type="Pfam" id="PF11003">
    <property type="entry name" value="DUF2842"/>
    <property type="match status" value="1"/>
</dbReference>
<evidence type="ECO:0000313" key="2">
    <source>
        <dbReference type="EMBL" id="WOE73903.1"/>
    </source>
</evidence>
<reference evidence="2 3" key="1">
    <citation type="submission" date="2023-10" db="EMBL/GenBank/DDBJ databases">
        <title>Complete genome sequence of a Sphingomonadaceae bacterium.</title>
        <authorList>
            <person name="Yan C."/>
        </authorList>
    </citation>
    <scope>NUCLEOTIDE SEQUENCE [LARGE SCALE GENOMIC DNA]</scope>
    <source>
        <strain evidence="2 3">SCSIO 66989</strain>
    </source>
</reference>
<name>A0AA97F4J1_9SPHN</name>
<feature type="transmembrane region" description="Helical" evidence="1">
    <location>
        <begin position="12"/>
        <end position="29"/>
    </location>
</feature>
<gene>
    <name evidence="2" type="ORF">RB602_08490</name>
</gene>
<keyword evidence="1" id="KW-0472">Membrane</keyword>
<evidence type="ECO:0000313" key="3">
    <source>
        <dbReference type="Proteomes" id="UP001302429"/>
    </source>
</evidence>
<keyword evidence="1" id="KW-0812">Transmembrane</keyword>
<evidence type="ECO:0000256" key="1">
    <source>
        <dbReference type="SAM" id="Phobius"/>
    </source>
</evidence>
<dbReference type="KEGG" id="acoa:RB602_08490"/>
<feature type="transmembrane region" description="Helical" evidence="1">
    <location>
        <begin position="35"/>
        <end position="53"/>
    </location>
</feature>
<dbReference type="EMBL" id="CP136594">
    <property type="protein sequence ID" value="WOE73903.1"/>
    <property type="molecule type" value="Genomic_DNA"/>
</dbReference>
<protein>
    <submittedName>
        <fullName evidence="2">DUF2842 domain-containing protein</fullName>
    </submittedName>
</protein>
<dbReference type="RefSeq" id="WP_317080131.1">
    <property type="nucleotide sequence ID" value="NZ_CP136594.1"/>
</dbReference>
<accession>A0AA97F4J1</accession>
<dbReference type="Proteomes" id="UP001302429">
    <property type="component" value="Chromosome"/>
</dbReference>
<dbReference type="AlphaFoldDB" id="A0AA97F4J1"/>
<keyword evidence="1" id="KW-1133">Transmembrane helix</keyword>
<dbReference type="InterPro" id="IPR021265">
    <property type="entry name" value="DUF2842"/>
</dbReference>
<keyword evidence="3" id="KW-1185">Reference proteome</keyword>